<reference evidence="7" key="1">
    <citation type="submission" date="2023-04" db="EMBL/GenBank/DDBJ databases">
        <authorList>
            <person name="Vijverberg K."/>
            <person name="Xiong W."/>
            <person name="Schranz E."/>
        </authorList>
    </citation>
    <scope>NUCLEOTIDE SEQUENCE</scope>
</reference>
<protein>
    <recommendedName>
        <fullName evidence="2 5">peptidylprolyl isomerase</fullName>
        <ecNumber evidence="2 5">5.2.1.8</ecNumber>
    </recommendedName>
</protein>
<dbReference type="Pfam" id="PF00254">
    <property type="entry name" value="FKBP_C"/>
    <property type="match status" value="1"/>
</dbReference>
<evidence type="ECO:0000256" key="1">
    <source>
        <dbReference type="ARBA" id="ARBA00000971"/>
    </source>
</evidence>
<dbReference type="PANTHER" id="PTHR45779">
    <property type="entry name" value="PEPTIDYLPROLYL ISOMERASE"/>
    <property type="match status" value="1"/>
</dbReference>
<organism evidence="7 8">
    <name type="scientific">Lactuca saligna</name>
    <name type="common">Willowleaf lettuce</name>
    <dbReference type="NCBI Taxonomy" id="75948"/>
    <lineage>
        <taxon>Eukaryota</taxon>
        <taxon>Viridiplantae</taxon>
        <taxon>Streptophyta</taxon>
        <taxon>Embryophyta</taxon>
        <taxon>Tracheophyta</taxon>
        <taxon>Spermatophyta</taxon>
        <taxon>Magnoliopsida</taxon>
        <taxon>eudicotyledons</taxon>
        <taxon>Gunneridae</taxon>
        <taxon>Pentapetalae</taxon>
        <taxon>asterids</taxon>
        <taxon>campanulids</taxon>
        <taxon>Asterales</taxon>
        <taxon>Asteraceae</taxon>
        <taxon>Cichorioideae</taxon>
        <taxon>Cichorieae</taxon>
        <taxon>Lactucinae</taxon>
        <taxon>Lactuca</taxon>
    </lineage>
</organism>
<evidence type="ECO:0000256" key="5">
    <source>
        <dbReference type="PROSITE-ProRule" id="PRU00277"/>
    </source>
</evidence>
<dbReference type="Gene3D" id="3.10.50.40">
    <property type="match status" value="1"/>
</dbReference>
<keyword evidence="4 5" id="KW-0413">Isomerase</keyword>
<dbReference type="EC" id="5.2.1.8" evidence="2 5"/>
<name>A0AA35ZI13_LACSI</name>
<accession>A0AA35ZI13</accession>
<dbReference type="PROSITE" id="PS50059">
    <property type="entry name" value="FKBP_PPIASE"/>
    <property type="match status" value="1"/>
</dbReference>
<dbReference type="AlphaFoldDB" id="A0AA35ZI13"/>
<evidence type="ECO:0000259" key="6">
    <source>
        <dbReference type="PROSITE" id="PS50059"/>
    </source>
</evidence>
<dbReference type="InterPro" id="IPR036961">
    <property type="entry name" value="Kinesin_motor_dom_sf"/>
</dbReference>
<dbReference type="GO" id="GO:0005783">
    <property type="term" value="C:endoplasmic reticulum"/>
    <property type="evidence" value="ECO:0007669"/>
    <property type="project" value="TreeGrafter"/>
</dbReference>
<evidence type="ECO:0000313" key="7">
    <source>
        <dbReference type="EMBL" id="CAI9293009.1"/>
    </source>
</evidence>
<dbReference type="EMBL" id="OX465083">
    <property type="protein sequence ID" value="CAI9293009.1"/>
    <property type="molecule type" value="Genomic_DNA"/>
</dbReference>
<dbReference type="FunFam" id="3.10.50.40:FF:000006">
    <property type="entry name" value="Peptidyl-prolyl cis-trans isomerase"/>
    <property type="match status" value="1"/>
</dbReference>
<dbReference type="InterPro" id="IPR046357">
    <property type="entry name" value="PPIase_dom_sf"/>
</dbReference>
<dbReference type="InterPro" id="IPR027417">
    <property type="entry name" value="P-loop_NTPase"/>
</dbReference>
<dbReference type="Proteomes" id="UP001177003">
    <property type="component" value="Chromosome 7"/>
</dbReference>
<evidence type="ECO:0000256" key="4">
    <source>
        <dbReference type="ARBA" id="ARBA00023235"/>
    </source>
</evidence>
<evidence type="ECO:0000313" key="8">
    <source>
        <dbReference type="Proteomes" id="UP001177003"/>
    </source>
</evidence>
<proteinExistence type="predicted"/>
<dbReference type="InterPro" id="IPR044609">
    <property type="entry name" value="FKBP2/11"/>
</dbReference>
<dbReference type="SUPFAM" id="SSF52540">
    <property type="entry name" value="P-loop containing nucleoside triphosphate hydrolases"/>
    <property type="match status" value="1"/>
</dbReference>
<evidence type="ECO:0000256" key="3">
    <source>
        <dbReference type="ARBA" id="ARBA00023110"/>
    </source>
</evidence>
<dbReference type="Gene3D" id="3.40.850.10">
    <property type="entry name" value="Kinesin motor domain"/>
    <property type="match status" value="1"/>
</dbReference>
<dbReference type="PANTHER" id="PTHR45779:SF6">
    <property type="entry name" value="PEPTIDYL-PROLYL CIS-TRANS ISOMERASE FKBP15-1"/>
    <property type="match status" value="1"/>
</dbReference>
<keyword evidence="8" id="KW-1185">Reference proteome</keyword>
<gene>
    <name evidence="7" type="ORF">LSALG_LOCUS32043</name>
</gene>
<sequence length="402" mass="45560">MVVTKSLRTVTYMRNNAATGDGGSNGTFFRVVLLVRREKYDEALEYVERARKCLATELAALVIDYCTLLVGNSISLNVSLPAANRPVHGPPILHLVDQLCLALNDEFRRYLPIILLSGDGKTPHYMKVDRDKWADEDDDADMSGPDIDMTTEDIWGVNYQTIEDLFELTEARMDVIKYEVGVQMIEIYNEQVKDLLIKVRFDFQFGVSPKILDPVYLGHEFPLPLHLAESDSTQTCEIHAHKGDRVKVHYRGKLTDGTIFDSSFEKGDPIEFELGTGQVIKGWDQGLLGMCVWEKRKLKIPSKLGYRDQGSPPTIPATNLKNYPRCFLKQREGELVQEKAEASEQSHGPMIEPSNDISRLMFMYCRIGPMNSEIKQRKLMLDTVEAGEELMPHRISVDTSPN</sequence>
<evidence type="ECO:0000256" key="2">
    <source>
        <dbReference type="ARBA" id="ARBA00013194"/>
    </source>
</evidence>
<comment type="catalytic activity">
    <reaction evidence="1 5">
        <text>[protein]-peptidylproline (omega=180) = [protein]-peptidylproline (omega=0)</text>
        <dbReference type="Rhea" id="RHEA:16237"/>
        <dbReference type="Rhea" id="RHEA-COMP:10747"/>
        <dbReference type="Rhea" id="RHEA-COMP:10748"/>
        <dbReference type="ChEBI" id="CHEBI:83833"/>
        <dbReference type="ChEBI" id="CHEBI:83834"/>
        <dbReference type="EC" id="5.2.1.8"/>
    </reaction>
</comment>
<feature type="domain" description="PPIase FKBP-type" evidence="6">
    <location>
        <begin position="243"/>
        <end position="316"/>
    </location>
</feature>
<dbReference type="SUPFAM" id="SSF54534">
    <property type="entry name" value="FKBP-like"/>
    <property type="match status" value="1"/>
</dbReference>
<keyword evidence="3 5" id="KW-0697">Rotamase</keyword>
<dbReference type="InterPro" id="IPR001179">
    <property type="entry name" value="PPIase_FKBP_dom"/>
</dbReference>
<dbReference type="GO" id="GO:0003755">
    <property type="term" value="F:peptidyl-prolyl cis-trans isomerase activity"/>
    <property type="evidence" value="ECO:0007669"/>
    <property type="project" value="UniProtKB-KW"/>
</dbReference>